<evidence type="ECO:0000256" key="13">
    <source>
        <dbReference type="ARBA" id="ARBA00046271"/>
    </source>
</evidence>
<comment type="subcellular location">
    <subcellularLocation>
        <location evidence="1">Cell membrane</location>
        <topology evidence="1">Multi-pass membrane protein</topology>
    </subcellularLocation>
    <subcellularLocation>
        <location evidence="13">Peroxisome membrane</location>
    </subcellularLocation>
</comment>
<evidence type="ECO:0000313" key="21">
    <source>
        <dbReference type="Proteomes" id="UP000646827"/>
    </source>
</evidence>
<evidence type="ECO:0000256" key="4">
    <source>
        <dbReference type="ARBA" id="ARBA00022475"/>
    </source>
</evidence>
<comment type="catalytic activity">
    <reaction evidence="14">
        <text>a very long-chain fatty acid + ATP + CoA = a very long-chain fatty acyl-CoA + AMP + diphosphate</text>
        <dbReference type="Rhea" id="RHEA:54536"/>
        <dbReference type="ChEBI" id="CHEBI:30616"/>
        <dbReference type="ChEBI" id="CHEBI:33019"/>
        <dbReference type="ChEBI" id="CHEBI:57287"/>
        <dbReference type="ChEBI" id="CHEBI:58950"/>
        <dbReference type="ChEBI" id="CHEBI:138261"/>
        <dbReference type="ChEBI" id="CHEBI:456215"/>
    </reaction>
</comment>
<comment type="caution">
    <text evidence="20">The sequence shown here is derived from an EMBL/GenBank/DDBJ whole genome shotgun (WGS) entry which is preliminary data.</text>
</comment>
<dbReference type="FunFam" id="3.30.300.30:FF:000002">
    <property type="entry name" value="Long-chain fatty acid transport protein 1"/>
    <property type="match status" value="1"/>
</dbReference>
<evidence type="ECO:0000256" key="9">
    <source>
        <dbReference type="ARBA" id="ARBA00022989"/>
    </source>
</evidence>
<dbReference type="Gene3D" id="3.40.50.12780">
    <property type="entry name" value="N-terminal domain of ligase-like"/>
    <property type="match status" value="1"/>
</dbReference>
<evidence type="ECO:0000256" key="8">
    <source>
        <dbReference type="ARBA" id="ARBA00022840"/>
    </source>
</evidence>
<evidence type="ECO:0000256" key="16">
    <source>
        <dbReference type="ARBA" id="ARBA00068795"/>
    </source>
</evidence>
<accession>A0A8H7S8M9</accession>
<evidence type="ECO:0000259" key="18">
    <source>
        <dbReference type="Pfam" id="PF00501"/>
    </source>
</evidence>
<dbReference type="GO" id="GO:0044539">
    <property type="term" value="P:long-chain fatty acid import into cell"/>
    <property type="evidence" value="ECO:0007669"/>
    <property type="project" value="TreeGrafter"/>
</dbReference>
<dbReference type="Gene3D" id="3.30.300.30">
    <property type="match status" value="1"/>
</dbReference>
<comment type="similarity">
    <text evidence="2">Belongs to the ATP-dependent AMP-binding enzyme family.</text>
</comment>
<dbReference type="InterPro" id="IPR042099">
    <property type="entry name" value="ANL_N_sf"/>
</dbReference>
<keyword evidence="5" id="KW-0436">Ligase</keyword>
<protein>
    <recommendedName>
        <fullName evidence="16">Very long-chain fatty acid transport protein</fullName>
    </recommendedName>
    <alternativeName>
        <fullName evidence="17">Very-long-chain acyl-CoA synthetase</fullName>
    </alternativeName>
</protein>
<dbReference type="GO" id="GO:0005778">
    <property type="term" value="C:peroxisomal membrane"/>
    <property type="evidence" value="ECO:0007669"/>
    <property type="project" value="UniProtKB-SubCell"/>
</dbReference>
<dbReference type="SUPFAM" id="SSF56801">
    <property type="entry name" value="Acetyl-CoA synthetase-like"/>
    <property type="match status" value="1"/>
</dbReference>
<keyword evidence="10" id="KW-0445">Lipid transport</keyword>
<dbReference type="Pfam" id="PF00501">
    <property type="entry name" value="AMP-binding"/>
    <property type="match status" value="1"/>
</dbReference>
<evidence type="ECO:0000256" key="2">
    <source>
        <dbReference type="ARBA" id="ARBA00006432"/>
    </source>
</evidence>
<keyword evidence="8" id="KW-0067">ATP-binding</keyword>
<keyword evidence="21" id="KW-1185">Reference proteome</keyword>
<keyword evidence="9" id="KW-1133">Transmembrane helix</keyword>
<dbReference type="PANTHER" id="PTHR43107:SF15">
    <property type="entry name" value="FATTY ACID TRANSPORT PROTEIN 3, ISOFORM A"/>
    <property type="match status" value="1"/>
</dbReference>
<gene>
    <name evidence="20" type="ORF">INT45_007881</name>
</gene>
<keyword evidence="12" id="KW-0576">Peroxisome</keyword>
<dbReference type="GO" id="GO:0009898">
    <property type="term" value="C:cytoplasmic side of plasma membrane"/>
    <property type="evidence" value="ECO:0007669"/>
    <property type="project" value="TreeGrafter"/>
</dbReference>
<feature type="domain" description="AMP-binding enzyme C-terminal" evidence="19">
    <location>
        <begin position="501"/>
        <end position="577"/>
    </location>
</feature>
<dbReference type="Proteomes" id="UP000646827">
    <property type="component" value="Unassembled WGS sequence"/>
</dbReference>
<feature type="non-terminal residue" evidence="20">
    <location>
        <position position="1"/>
    </location>
</feature>
<reference evidence="20 21" key="1">
    <citation type="submission" date="2020-12" db="EMBL/GenBank/DDBJ databases">
        <title>Metabolic potential, ecology and presence of endohyphal bacteria is reflected in genomic diversity of Mucoromycotina.</title>
        <authorList>
            <person name="Muszewska A."/>
            <person name="Okrasinska A."/>
            <person name="Steczkiewicz K."/>
            <person name="Drgas O."/>
            <person name="Orlowska M."/>
            <person name="Perlinska-Lenart U."/>
            <person name="Aleksandrzak-Piekarczyk T."/>
            <person name="Szatraj K."/>
            <person name="Zielenkiewicz U."/>
            <person name="Pilsyk S."/>
            <person name="Malc E."/>
            <person name="Mieczkowski P."/>
            <person name="Kruszewska J.S."/>
            <person name="Biernat P."/>
            <person name="Pawlowska J."/>
        </authorList>
    </citation>
    <scope>NUCLEOTIDE SEQUENCE [LARGE SCALE GENOMIC DNA]</scope>
    <source>
        <strain evidence="20 21">CBS 142.35</strain>
    </source>
</reference>
<dbReference type="EMBL" id="JAEPRB010000039">
    <property type="protein sequence ID" value="KAG2224636.1"/>
    <property type="molecule type" value="Genomic_DNA"/>
</dbReference>
<evidence type="ECO:0000256" key="7">
    <source>
        <dbReference type="ARBA" id="ARBA00022741"/>
    </source>
</evidence>
<evidence type="ECO:0000256" key="3">
    <source>
        <dbReference type="ARBA" id="ARBA00022448"/>
    </source>
</evidence>
<dbReference type="InterPro" id="IPR020845">
    <property type="entry name" value="AMP-binding_CS"/>
</dbReference>
<dbReference type="OrthoDB" id="288590at2759"/>
<evidence type="ECO:0000256" key="17">
    <source>
        <dbReference type="ARBA" id="ARBA00078285"/>
    </source>
</evidence>
<keyword evidence="11" id="KW-0472">Membrane</keyword>
<dbReference type="InterPro" id="IPR000873">
    <property type="entry name" value="AMP-dep_synth/lig_dom"/>
</dbReference>
<evidence type="ECO:0000256" key="12">
    <source>
        <dbReference type="ARBA" id="ARBA00023140"/>
    </source>
</evidence>
<dbReference type="PANTHER" id="PTHR43107">
    <property type="entry name" value="LONG-CHAIN FATTY ACID TRANSPORT PROTEIN"/>
    <property type="match status" value="1"/>
</dbReference>
<evidence type="ECO:0000256" key="6">
    <source>
        <dbReference type="ARBA" id="ARBA00022692"/>
    </source>
</evidence>
<dbReference type="GO" id="GO:0005524">
    <property type="term" value="F:ATP binding"/>
    <property type="evidence" value="ECO:0007669"/>
    <property type="project" value="UniProtKB-KW"/>
</dbReference>
<dbReference type="PROSITE" id="PS00455">
    <property type="entry name" value="AMP_BINDING"/>
    <property type="match status" value="1"/>
</dbReference>
<evidence type="ECO:0000256" key="11">
    <source>
        <dbReference type="ARBA" id="ARBA00023136"/>
    </source>
</evidence>
<keyword evidence="7" id="KW-0547">Nucleotide-binding</keyword>
<dbReference type="InterPro" id="IPR045851">
    <property type="entry name" value="AMP-bd_C_sf"/>
</dbReference>
<dbReference type="GO" id="GO:0005811">
    <property type="term" value="C:lipid droplet"/>
    <property type="evidence" value="ECO:0007669"/>
    <property type="project" value="TreeGrafter"/>
</dbReference>
<feature type="domain" description="AMP-dependent synthetase/ligase" evidence="18">
    <location>
        <begin position="50"/>
        <end position="388"/>
    </location>
</feature>
<dbReference type="FunFam" id="3.40.50.12780:FF:000019">
    <property type="entry name" value="Long-chain fatty acid transporter"/>
    <property type="match status" value="1"/>
</dbReference>
<comment type="function">
    <text evidence="15">Acyl-CoA synthetase required for both the import of long chain fatty acids (LCFAs) (C14-C18) and the activation very long chain fatty acids (VLCFAs) (C20-C26) by esterification of the fatty acids into metabolically active CoA-thioesters for subsequent degradation or incorporation into phospholipids. The transport and fatty acyl-CoA synthetase activities are genetically separable and are thus independent activities. Esterifies VLCFAs in the peroxisome matrix. The VLCFAs are actively transported into peroxisomes by a PXA1-PXA2 heterodimeric transporter in the peroxisomal membrane.</text>
</comment>
<proteinExistence type="inferred from homology"/>
<evidence type="ECO:0000313" key="20">
    <source>
        <dbReference type="EMBL" id="KAG2224636.1"/>
    </source>
</evidence>
<dbReference type="InterPro" id="IPR025110">
    <property type="entry name" value="AMP-bd_C"/>
</dbReference>
<evidence type="ECO:0000259" key="19">
    <source>
        <dbReference type="Pfam" id="PF13193"/>
    </source>
</evidence>
<keyword evidence="3" id="KW-0813">Transport</keyword>
<dbReference type="Pfam" id="PF13193">
    <property type="entry name" value="AMP-binding_C"/>
    <property type="match status" value="1"/>
</dbReference>
<dbReference type="AlphaFoldDB" id="A0A8H7S8M9"/>
<keyword evidence="6" id="KW-0812">Transmembrane</keyword>
<dbReference type="GO" id="GO:0005324">
    <property type="term" value="F:long-chain fatty acid transmembrane transporter activity"/>
    <property type="evidence" value="ECO:0007669"/>
    <property type="project" value="TreeGrafter"/>
</dbReference>
<evidence type="ECO:0000256" key="5">
    <source>
        <dbReference type="ARBA" id="ARBA00022598"/>
    </source>
</evidence>
<evidence type="ECO:0000256" key="15">
    <source>
        <dbReference type="ARBA" id="ARBA00060276"/>
    </source>
</evidence>
<evidence type="ECO:0000256" key="1">
    <source>
        <dbReference type="ARBA" id="ARBA00004651"/>
    </source>
</evidence>
<sequence>AVAAAVLGSIYLENKLALRNDWRHYSSVNNALTNLQKAVREDKLNMYYRFRDHAKTTPDRVFLIFEGRSYTYKELEITIHKAHWLLEQNIKPKDVVCMMEQNHPTFFIVFWGILKIGAVPAIINTNLSEGSLLHCLSVAESLLLLFDPMYETQVATIANAAHEKGMRLAAYGEATEFDNTTTSNLGPALTPNVLFKYSDEDTDESLIRGVTLPDLGALMYTSGSTGLPKAAIVQHAKIDVAGWGNVINAAMTKDDITYCCLPLYHATALFMATHITLAAGAKLVLARKFSASGFWDDVYNNDCTIFFYVGEVCRYLMNRPHHPLERKHKLHTCYGNGMPPELWNQFRERFGMKVIAEFYGATEGAGGVFNYNKGPKTAGAVGHLGPLARKYLRPELKLVKIDPITEEPIRNKDGFCLESKYDEPGELMIKLDPPGGRRRFHGYYKNSEATNKKVISNVFEKDDSYFRSGDLLKVNAKGLYYFLDRLGDTFRWKGENVATTEVAQVISKYPVVAEANVYGVKVPGHDGRAGMVALVLYPDAILDFADFYKYLAKNLPKYSIPLFIRFVPSMDLTGSLKQTKVTFRNEGIDKVPEDQKPLYWAKNQTYTLFTDDDYARLSARRHKL</sequence>
<name>A0A8H7S8M9_9FUNG</name>
<evidence type="ECO:0000256" key="14">
    <source>
        <dbReference type="ARBA" id="ARBA00051585"/>
    </source>
</evidence>
<evidence type="ECO:0000256" key="10">
    <source>
        <dbReference type="ARBA" id="ARBA00023055"/>
    </source>
</evidence>
<keyword evidence="4" id="KW-1003">Cell membrane</keyword>
<dbReference type="GO" id="GO:0004467">
    <property type="term" value="F:long-chain fatty acid-CoA ligase activity"/>
    <property type="evidence" value="ECO:0007669"/>
    <property type="project" value="TreeGrafter"/>
</dbReference>
<organism evidence="20 21">
    <name type="scientific">Circinella minor</name>
    <dbReference type="NCBI Taxonomy" id="1195481"/>
    <lineage>
        <taxon>Eukaryota</taxon>
        <taxon>Fungi</taxon>
        <taxon>Fungi incertae sedis</taxon>
        <taxon>Mucoromycota</taxon>
        <taxon>Mucoromycotina</taxon>
        <taxon>Mucoromycetes</taxon>
        <taxon>Mucorales</taxon>
        <taxon>Lichtheimiaceae</taxon>
        <taxon>Circinella</taxon>
    </lineage>
</organism>